<feature type="transmembrane region" description="Helical" evidence="1">
    <location>
        <begin position="23"/>
        <end position="46"/>
    </location>
</feature>
<dbReference type="InterPro" id="IPR010559">
    <property type="entry name" value="Sig_transdc_His_kin_internal"/>
</dbReference>
<keyword evidence="1" id="KW-0472">Membrane</keyword>
<dbReference type="EMBL" id="CP016268">
    <property type="protein sequence ID" value="ANO49965.1"/>
    <property type="molecule type" value="Genomic_DNA"/>
</dbReference>
<feature type="transmembrane region" description="Helical" evidence="1">
    <location>
        <begin position="91"/>
        <end position="111"/>
    </location>
</feature>
<dbReference type="Gene3D" id="3.30.565.10">
    <property type="entry name" value="Histidine kinase-like ATPase, C-terminal domain"/>
    <property type="match status" value="1"/>
</dbReference>
<sequence>METNVASAADAAREDAQAYLPDFCAASTLLIVLLVAELVAIVLTLAAQNEAGTFLIELAKMSLYVLWLALLSCAVLCRARIWVERSGKTRGFIIAFFLLVGLCLLLAEIAWQVTLRFGQAVIIDDTHGGFLFRNFAISAIVIALAMRYLYVASEWRRSIVLEAQARISALQALIRPHFLFNTMNTIASLVRTAPESAEQAVEDLSDLLRANLGSTSNRVALKNEFEVARIYQRIEQLRLGDRLTVRWDIASLPMRALIPSLTLQPLLENAIYHGIEHLADGGEVTVSGQRRGQQLQIEIRNPRADAQSRPSGHQMALRNIRQRFELAYAGRAQVDVEETSQHYAVRLLFPYEEQDV</sequence>
<keyword evidence="1" id="KW-1133">Transmembrane helix</keyword>
<dbReference type="STRING" id="1548547.BA177_00880"/>
<dbReference type="PANTHER" id="PTHR34220">
    <property type="entry name" value="SENSOR HISTIDINE KINASE YPDA"/>
    <property type="match status" value="1"/>
</dbReference>
<dbReference type="GO" id="GO:0016020">
    <property type="term" value="C:membrane"/>
    <property type="evidence" value="ECO:0007669"/>
    <property type="project" value="InterPro"/>
</dbReference>
<evidence type="ECO:0000313" key="4">
    <source>
        <dbReference type="Proteomes" id="UP000092695"/>
    </source>
</evidence>
<keyword evidence="4" id="KW-1185">Reference proteome</keyword>
<reference evidence="3 4" key="1">
    <citation type="submission" date="2016-06" db="EMBL/GenBank/DDBJ databases">
        <title>Complete genome sequence of a deep-branching marine Gamma Proteobacterium Woeseia oceani type strain XK5.</title>
        <authorList>
            <person name="Mu D."/>
            <person name="Du Z."/>
        </authorList>
    </citation>
    <scope>NUCLEOTIDE SEQUENCE [LARGE SCALE GENOMIC DNA]</scope>
    <source>
        <strain evidence="3 4">XK5</strain>
    </source>
</reference>
<evidence type="ECO:0000256" key="1">
    <source>
        <dbReference type="SAM" id="Phobius"/>
    </source>
</evidence>
<dbReference type="InterPro" id="IPR050640">
    <property type="entry name" value="Bact_2-comp_sensor_kinase"/>
</dbReference>
<feature type="transmembrane region" description="Helical" evidence="1">
    <location>
        <begin position="58"/>
        <end position="79"/>
    </location>
</feature>
<dbReference type="AlphaFoldDB" id="A0A193LBQ9"/>
<dbReference type="PANTHER" id="PTHR34220:SF7">
    <property type="entry name" value="SENSOR HISTIDINE KINASE YPDA"/>
    <property type="match status" value="1"/>
</dbReference>
<protein>
    <recommendedName>
        <fullName evidence="2">Signal transduction histidine kinase internal region domain-containing protein</fullName>
    </recommendedName>
</protein>
<dbReference type="SUPFAM" id="SSF55874">
    <property type="entry name" value="ATPase domain of HSP90 chaperone/DNA topoisomerase II/histidine kinase"/>
    <property type="match status" value="1"/>
</dbReference>
<name>A0A193LBQ9_9GAMM</name>
<gene>
    <name evidence="3" type="ORF">BA177_00880</name>
</gene>
<feature type="transmembrane region" description="Helical" evidence="1">
    <location>
        <begin position="131"/>
        <end position="150"/>
    </location>
</feature>
<proteinExistence type="predicted"/>
<keyword evidence="1" id="KW-0812">Transmembrane</keyword>
<dbReference type="GO" id="GO:0000155">
    <property type="term" value="F:phosphorelay sensor kinase activity"/>
    <property type="evidence" value="ECO:0007669"/>
    <property type="project" value="InterPro"/>
</dbReference>
<evidence type="ECO:0000259" key="2">
    <source>
        <dbReference type="Pfam" id="PF06580"/>
    </source>
</evidence>
<dbReference type="Pfam" id="PF06580">
    <property type="entry name" value="His_kinase"/>
    <property type="match status" value="1"/>
</dbReference>
<dbReference type="Proteomes" id="UP000092695">
    <property type="component" value="Chromosome"/>
</dbReference>
<accession>A0A193LBQ9</accession>
<feature type="domain" description="Signal transduction histidine kinase internal region" evidence="2">
    <location>
        <begin position="165"/>
        <end position="243"/>
    </location>
</feature>
<organism evidence="3 4">
    <name type="scientific">Woeseia oceani</name>
    <dbReference type="NCBI Taxonomy" id="1548547"/>
    <lineage>
        <taxon>Bacteria</taxon>
        <taxon>Pseudomonadati</taxon>
        <taxon>Pseudomonadota</taxon>
        <taxon>Gammaproteobacteria</taxon>
        <taxon>Woeseiales</taxon>
        <taxon>Woeseiaceae</taxon>
        <taxon>Woeseia</taxon>
    </lineage>
</organism>
<evidence type="ECO:0000313" key="3">
    <source>
        <dbReference type="EMBL" id="ANO49965.1"/>
    </source>
</evidence>
<dbReference type="InterPro" id="IPR036890">
    <property type="entry name" value="HATPase_C_sf"/>
</dbReference>
<dbReference type="KEGG" id="woc:BA177_00880"/>